<keyword evidence="2" id="KW-0479">Metal-binding</keyword>
<reference evidence="4 5" key="1">
    <citation type="journal article" date="2025" name="Microbiol. Resour. Announc.">
        <title>Draft genome sequences for Neonectria magnoliae and Neonectria punicea, canker pathogens of Liriodendron tulipifera and Acer saccharum in West Virginia.</title>
        <authorList>
            <person name="Petronek H.M."/>
            <person name="Kasson M.T."/>
            <person name="Metheny A.M."/>
            <person name="Stauder C.M."/>
            <person name="Lovett B."/>
            <person name="Lynch S.C."/>
            <person name="Garnas J.R."/>
            <person name="Kasson L.R."/>
            <person name="Stajich J.E."/>
        </authorList>
    </citation>
    <scope>NUCLEOTIDE SEQUENCE [LARGE SCALE GENOMIC DNA]</scope>
    <source>
        <strain evidence="4 5">NRRL 64653</strain>
    </source>
</reference>
<evidence type="ECO:0000313" key="4">
    <source>
        <dbReference type="EMBL" id="KAK7418920.1"/>
    </source>
</evidence>
<dbReference type="InterPro" id="IPR027417">
    <property type="entry name" value="P-loop_NTPase"/>
</dbReference>
<keyword evidence="5" id="KW-1185">Reference proteome</keyword>
<dbReference type="InterPro" id="IPR013087">
    <property type="entry name" value="Znf_C2H2_type"/>
</dbReference>
<evidence type="ECO:0000313" key="5">
    <source>
        <dbReference type="Proteomes" id="UP001498476"/>
    </source>
</evidence>
<dbReference type="Pfam" id="PF12874">
    <property type="entry name" value="zf-met"/>
    <property type="match status" value="1"/>
</dbReference>
<keyword evidence="2" id="KW-0863">Zinc-finger</keyword>
<sequence length="980" mass="113573">MDDPKQVFEAALAEFKARASDRQIASFTATTIQHVQVKIITIQRDQEKAKAMMNFNRFSMFLEALKQFDDVTKALDIGIPDLSAYIWGPTKYILNTAKEDTIALDCILTSYCNFGRRLHLIAEYKDQLRQQPQTKICLAWMYQDLLRFNSSLLKLLETNGWRRTFMANWKDYNGPFQTLLGTFDSHERFLQRTLENQQYQSVRETQRRLNDHVGQYQSDRDDIAIFLDDYRRDRTVLLANAETQEIKRKHDQYLDIIHWLHSPGVSEPEKQYQNEFFRVKSEYPDTGKWILEEKAVRCWIEDETPEYPILWIHGKKGAGKTILASLIIHHLAEKKKDFKTSYFYCRENDENLGEQRFLAIMKSLLRQMVGHNRDLLPTLHEKRLRGQEILNDESTAETLLSLFCDTEMNQFIVIDGLDELGKVHRERLVKFVNSVVAKSSEGFPGKVRVLFLSTDLAIMRKSLQTTDLVREYSLNLGKTSEDIKSYVVQQGNELQKKFRLGEEHLQQVQALTCQRSNGMFLYAFLVTENLLGQPNVACVESELQGTVFPMDLKQAYGKIIERLRKANDNTWNEAKKIFGWLAFAKRPLKWHELQAVLSIEVDEQGHVQPANTKRRLCADIQEVCGSLVHMPGGTSIDFIHQTAKEYVLDVENLNGMTLECDLALLCFNYLSHTCFQESLQDDDRESYARMGCYAFQDYAISQWDSHLKSLIENLTGLFSDPHDGPQYRWKTSNAVKSFCQIYNDGLVAVSENQVAKKEEHAQVARTHCQAFEQQDFYAELLEVWTHVVTHQHQSLKERNKVSIKQLGEALKKIRGTLEELAPELENDGVLAGSLKDFYGEKLFKCTRITCGYFYEGFDNQDAAKHHSNRHDRPYPCTIPNCSLVPFGFASNKDLDKHLRTYHPDESGHPSAFVSLDQTVVADAKHQCELCLRDYTRRANLDSHMNSAHLGLRPYACRTCEKAFARNNDRRRHEKLHVRRR</sequence>
<dbReference type="PANTHER" id="PTHR10039">
    <property type="entry name" value="AMELOGENIN"/>
    <property type="match status" value="1"/>
</dbReference>
<dbReference type="SUPFAM" id="SSF57667">
    <property type="entry name" value="beta-beta-alpha zinc fingers"/>
    <property type="match status" value="1"/>
</dbReference>
<dbReference type="SMART" id="SM00355">
    <property type="entry name" value="ZnF_C2H2"/>
    <property type="match status" value="4"/>
</dbReference>
<proteinExistence type="predicted"/>
<feature type="domain" description="C2H2-type" evidence="3">
    <location>
        <begin position="954"/>
        <end position="980"/>
    </location>
</feature>
<evidence type="ECO:0000256" key="2">
    <source>
        <dbReference type="PROSITE-ProRule" id="PRU00042"/>
    </source>
</evidence>
<keyword evidence="2" id="KW-0862">Zinc</keyword>
<dbReference type="InterPro" id="IPR036236">
    <property type="entry name" value="Znf_C2H2_sf"/>
</dbReference>
<keyword evidence="1" id="KW-0677">Repeat</keyword>
<dbReference type="Proteomes" id="UP001498476">
    <property type="component" value="Unassembled WGS sequence"/>
</dbReference>
<comment type="caution">
    <text evidence="4">The sequence shown here is derived from an EMBL/GenBank/DDBJ whole genome shotgun (WGS) entry which is preliminary data.</text>
</comment>
<accession>A0ABR1HCT7</accession>
<evidence type="ECO:0000256" key="1">
    <source>
        <dbReference type="ARBA" id="ARBA00022737"/>
    </source>
</evidence>
<dbReference type="InterPro" id="IPR054471">
    <property type="entry name" value="GPIID_WHD"/>
</dbReference>
<evidence type="ECO:0000259" key="3">
    <source>
        <dbReference type="PROSITE" id="PS50157"/>
    </source>
</evidence>
<dbReference type="PROSITE" id="PS00028">
    <property type="entry name" value="ZINC_FINGER_C2H2_1"/>
    <property type="match status" value="2"/>
</dbReference>
<dbReference type="Gene3D" id="3.40.50.300">
    <property type="entry name" value="P-loop containing nucleotide triphosphate hydrolases"/>
    <property type="match status" value="1"/>
</dbReference>
<name>A0ABR1HCT7_9HYPO</name>
<dbReference type="PANTHER" id="PTHR10039:SF14">
    <property type="entry name" value="NACHT DOMAIN-CONTAINING PROTEIN"/>
    <property type="match status" value="1"/>
</dbReference>
<dbReference type="Gene3D" id="3.30.160.60">
    <property type="entry name" value="Classic Zinc Finger"/>
    <property type="match status" value="2"/>
</dbReference>
<feature type="domain" description="C2H2-type" evidence="3">
    <location>
        <begin position="925"/>
        <end position="953"/>
    </location>
</feature>
<gene>
    <name evidence="4" type="ORF">QQX98_003623</name>
</gene>
<dbReference type="Pfam" id="PF22939">
    <property type="entry name" value="WHD_GPIID"/>
    <property type="match status" value="1"/>
</dbReference>
<protein>
    <recommendedName>
        <fullName evidence="3">C2H2-type domain-containing protein</fullName>
    </recommendedName>
</protein>
<dbReference type="SUPFAM" id="SSF52540">
    <property type="entry name" value="P-loop containing nucleoside triphosphate hydrolases"/>
    <property type="match status" value="1"/>
</dbReference>
<dbReference type="EMBL" id="JAZAVJ010000042">
    <property type="protein sequence ID" value="KAK7418920.1"/>
    <property type="molecule type" value="Genomic_DNA"/>
</dbReference>
<dbReference type="PROSITE" id="PS50157">
    <property type="entry name" value="ZINC_FINGER_C2H2_2"/>
    <property type="match status" value="2"/>
</dbReference>
<organism evidence="4 5">
    <name type="scientific">Neonectria punicea</name>
    <dbReference type="NCBI Taxonomy" id="979145"/>
    <lineage>
        <taxon>Eukaryota</taxon>
        <taxon>Fungi</taxon>
        <taxon>Dikarya</taxon>
        <taxon>Ascomycota</taxon>
        <taxon>Pezizomycotina</taxon>
        <taxon>Sordariomycetes</taxon>
        <taxon>Hypocreomycetidae</taxon>
        <taxon>Hypocreales</taxon>
        <taxon>Nectriaceae</taxon>
        <taxon>Neonectria</taxon>
    </lineage>
</organism>
<dbReference type="Pfam" id="PF24883">
    <property type="entry name" value="NPHP3_N"/>
    <property type="match status" value="1"/>
</dbReference>
<dbReference type="InterPro" id="IPR056884">
    <property type="entry name" value="NPHP3-like_N"/>
</dbReference>